<dbReference type="Proteomes" id="UP000601435">
    <property type="component" value="Unassembled WGS sequence"/>
</dbReference>
<gene>
    <name evidence="2" type="ORF">SNEC2469_LOCUS34464</name>
</gene>
<evidence type="ECO:0000313" key="3">
    <source>
        <dbReference type="Proteomes" id="UP000601435"/>
    </source>
</evidence>
<feature type="region of interest" description="Disordered" evidence="1">
    <location>
        <begin position="58"/>
        <end position="120"/>
    </location>
</feature>
<dbReference type="AlphaFoldDB" id="A0A813CFQ5"/>
<feature type="non-terminal residue" evidence="2">
    <location>
        <position position="120"/>
    </location>
</feature>
<dbReference type="EMBL" id="CAJNJA010095264">
    <property type="protein sequence ID" value="CAE7941942.1"/>
    <property type="molecule type" value="Genomic_DNA"/>
</dbReference>
<accession>A0A813CFQ5</accession>
<reference evidence="2" key="1">
    <citation type="submission" date="2021-02" db="EMBL/GenBank/DDBJ databases">
        <authorList>
            <person name="Dougan E. K."/>
            <person name="Rhodes N."/>
            <person name="Thang M."/>
            <person name="Chan C."/>
        </authorList>
    </citation>
    <scope>NUCLEOTIDE SEQUENCE</scope>
</reference>
<evidence type="ECO:0000256" key="1">
    <source>
        <dbReference type="SAM" id="MobiDB-lite"/>
    </source>
</evidence>
<proteinExistence type="predicted"/>
<evidence type="ECO:0000313" key="2">
    <source>
        <dbReference type="EMBL" id="CAE7941942.1"/>
    </source>
</evidence>
<keyword evidence="3" id="KW-1185">Reference proteome</keyword>
<dbReference type="OrthoDB" id="424803at2759"/>
<sequence>MAKFRKQTTFSQEPDILHAIDARFDELEETVALASMVPELHERLAKLEEMMTRMSQGFRGDLKGPQIANEPPPAPIVPPDDVVGMKDEVDNAEKKLHVGNDTPKSEKSTKSHVSKITEFS</sequence>
<protein>
    <submittedName>
        <fullName evidence="2">Uncharacterized protein</fullName>
    </submittedName>
</protein>
<organism evidence="2 3">
    <name type="scientific">Symbiodinium necroappetens</name>
    <dbReference type="NCBI Taxonomy" id="1628268"/>
    <lineage>
        <taxon>Eukaryota</taxon>
        <taxon>Sar</taxon>
        <taxon>Alveolata</taxon>
        <taxon>Dinophyceae</taxon>
        <taxon>Suessiales</taxon>
        <taxon>Symbiodiniaceae</taxon>
        <taxon>Symbiodinium</taxon>
    </lineage>
</organism>
<name>A0A813CFQ5_9DINO</name>
<feature type="compositionally biased region" description="Basic and acidic residues" evidence="1">
    <location>
        <begin position="83"/>
        <end position="109"/>
    </location>
</feature>
<comment type="caution">
    <text evidence="2">The sequence shown here is derived from an EMBL/GenBank/DDBJ whole genome shotgun (WGS) entry which is preliminary data.</text>
</comment>